<name>A0A2H1I1V5_BRELN</name>
<feature type="transmembrane region" description="Helical" evidence="1">
    <location>
        <begin position="83"/>
        <end position="103"/>
    </location>
</feature>
<evidence type="ECO:0000256" key="1">
    <source>
        <dbReference type="SAM" id="Phobius"/>
    </source>
</evidence>
<proteinExistence type="predicted"/>
<keyword evidence="1" id="KW-1133">Transmembrane helix</keyword>
<feature type="transmembrane region" description="Helical" evidence="1">
    <location>
        <begin position="41"/>
        <end position="63"/>
    </location>
</feature>
<sequence length="135" mass="14656">MLRSVTAAGTLKPMPEDYSPAAVVHRLERGRPVSIPSSTRHIVLTLVLALIIGFGLLAAFVWIVTATISDGRSWWLIIANLRMWAVVVGIIGCLVVAPIGVFVRLHRRESLVLFPEGVSPGPKRPYPARDVLAVA</sequence>
<evidence type="ECO:0000313" key="3">
    <source>
        <dbReference type="Proteomes" id="UP000234641"/>
    </source>
</evidence>
<accession>A0A2H1I1V5</accession>
<gene>
    <name evidence="2" type="ORF">BLIN9172_00643</name>
</gene>
<dbReference type="Proteomes" id="UP000234641">
    <property type="component" value="Unassembled WGS sequence"/>
</dbReference>
<protein>
    <submittedName>
        <fullName evidence="2">Uncharacterized protein</fullName>
    </submittedName>
</protein>
<dbReference type="AlphaFoldDB" id="A0A2H1I1V5"/>
<keyword evidence="1" id="KW-0472">Membrane</keyword>
<organism evidence="2 3">
    <name type="scientific">Brevibacterium linens ATCC 9172</name>
    <dbReference type="NCBI Taxonomy" id="1255617"/>
    <lineage>
        <taxon>Bacteria</taxon>
        <taxon>Bacillati</taxon>
        <taxon>Actinomycetota</taxon>
        <taxon>Actinomycetes</taxon>
        <taxon>Micrococcales</taxon>
        <taxon>Brevibacteriaceae</taxon>
        <taxon>Brevibacterium</taxon>
    </lineage>
</organism>
<reference evidence="2 3" key="1">
    <citation type="submission" date="2017-03" db="EMBL/GenBank/DDBJ databases">
        <authorList>
            <person name="Afonso C.L."/>
            <person name="Miller P.J."/>
            <person name="Scott M.A."/>
            <person name="Spackman E."/>
            <person name="Goraichik I."/>
            <person name="Dimitrov K.M."/>
            <person name="Suarez D.L."/>
            <person name="Swayne D.E."/>
        </authorList>
    </citation>
    <scope>NUCLEOTIDE SEQUENCE [LARGE SCALE GENOMIC DNA]</scope>
    <source>
        <strain evidence="2 3">ATCC 9172</strain>
    </source>
</reference>
<evidence type="ECO:0000313" key="2">
    <source>
        <dbReference type="EMBL" id="SMX69056.1"/>
    </source>
</evidence>
<dbReference type="EMBL" id="FXYY01000003">
    <property type="protein sequence ID" value="SMX69056.1"/>
    <property type="molecule type" value="Genomic_DNA"/>
</dbReference>
<keyword evidence="1" id="KW-0812">Transmembrane</keyword>